<dbReference type="Proteomes" id="UP000799640">
    <property type="component" value="Unassembled WGS sequence"/>
</dbReference>
<evidence type="ECO:0000313" key="2">
    <source>
        <dbReference type="EMBL" id="KAF2396872.1"/>
    </source>
</evidence>
<evidence type="ECO:0000256" key="1">
    <source>
        <dbReference type="SAM" id="MobiDB-lite"/>
    </source>
</evidence>
<evidence type="ECO:0000313" key="3">
    <source>
        <dbReference type="Proteomes" id="UP000799640"/>
    </source>
</evidence>
<feature type="compositionally biased region" description="Basic and acidic residues" evidence="1">
    <location>
        <begin position="175"/>
        <end position="194"/>
    </location>
</feature>
<organism evidence="2 3">
    <name type="scientific">Trichodelitschia bisporula</name>
    <dbReference type="NCBI Taxonomy" id="703511"/>
    <lineage>
        <taxon>Eukaryota</taxon>
        <taxon>Fungi</taxon>
        <taxon>Dikarya</taxon>
        <taxon>Ascomycota</taxon>
        <taxon>Pezizomycotina</taxon>
        <taxon>Dothideomycetes</taxon>
        <taxon>Dothideomycetes incertae sedis</taxon>
        <taxon>Phaeotrichales</taxon>
        <taxon>Phaeotrichaceae</taxon>
        <taxon>Trichodelitschia</taxon>
    </lineage>
</organism>
<dbReference type="OrthoDB" id="4590707at2759"/>
<feature type="compositionally biased region" description="Basic and acidic residues" evidence="1">
    <location>
        <begin position="81"/>
        <end position="104"/>
    </location>
</feature>
<protein>
    <submittedName>
        <fullName evidence="2">Uncharacterized protein</fullName>
    </submittedName>
</protein>
<reference evidence="2" key="1">
    <citation type="journal article" date="2020" name="Stud. Mycol.">
        <title>101 Dothideomycetes genomes: a test case for predicting lifestyles and emergence of pathogens.</title>
        <authorList>
            <person name="Haridas S."/>
            <person name="Albert R."/>
            <person name="Binder M."/>
            <person name="Bloem J."/>
            <person name="Labutti K."/>
            <person name="Salamov A."/>
            <person name="Andreopoulos B."/>
            <person name="Baker S."/>
            <person name="Barry K."/>
            <person name="Bills G."/>
            <person name="Bluhm B."/>
            <person name="Cannon C."/>
            <person name="Castanera R."/>
            <person name="Culley D."/>
            <person name="Daum C."/>
            <person name="Ezra D."/>
            <person name="Gonzalez J."/>
            <person name="Henrissat B."/>
            <person name="Kuo A."/>
            <person name="Liang C."/>
            <person name="Lipzen A."/>
            <person name="Lutzoni F."/>
            <person name="Magnuson J."/>
            <person name="Mondo S."/>
            <person name="Nolan M."/>
            <person name="Ohm R."/>
            <person name="Pangilinan J."/>
            <person name="Park H.-J."/>
            <person name="Ramirez L."/>
            <person name="Alfaro M."/>
            <person name="Sun H."/>
            <person name="Tritt A."/>
            <person name="Yoshinaga Y."/>
            <person name="Zwiers L.-H."/>
            <person name="Turgeon B."/>
            <person name="Goodwin S."/>
            <person name="Spatafora J."/>
            <person name="Crous P."/>
            <person name="Grigoriev I."/>
        </authorList>
    </citation>
    <scope>NUCLEOTIDE SEQUENCE</scope>
    <source>
        <strain evidence="2">CBS 262.69</strain>
    </source>
</reference>
<sequence>MASLRTAALRMPSSASLVRPASFLRTPVVRRCAARQYASSSSSPAMRQASSDLPWLLAAVGVSVPGVFMILNSGDTSTKPHGHDPHDLKPEKQVPDHPKEKGAPKDSPSGTEEGAPSNKGPTNKEDTDDHKSEVDAKGHKKRIDSGYGTKVGEGVSSGEGDEMGGKKQAGNSNTDTKHSSDVSENTDKSRKGEGTVDSAKVKGTIKPDRPQV</sequence>
<keyword evidence="3" id="KW-1185">Reference proteome</keyword>
<dbReference type="EMBL" id="ML996705">
    <property type="protein sequence ID" value="KAF2396872.1"/>
    <property type="molecule type" value="Genomic_DNA"/>
</dbReference>
<dbReference type="AlphaFoldDB" id="A0A6G1HLJ7"/>
<proteinExistence type="predicted"/>
<feature type="region of interest" description="Disordered" evidence="1">
    <location>
        <begin position="74"/>
        <end position="212"/>
    </location>
</feature>
<gene>
    <name evidence="2" type="ORF">EJ06DRAFT_533596</name>
</gene>
<accession>A0A6G1HLJ7</accession>
<name>A0A6G1HLJ7_9PEZI</name>
<feature type="compositionally biased region" description="Basic and acidic residues" evidence="1">
    <location>
        <begin position="122"/>
        <end position="137"/>
    </location>
</feature>